<comment type="caution">
    <text evidence="2">The sequence shown here is derived from an EMBL/GenBank/DDBJ whole genome shotgun (WGS) entry which is preliminary data.</text>
</comment>
<feature type="compositionally biased region" description="Basic and acidic residues" evidence="1">
    <location>
        <begin position="34"/>
        <end position="44"/>
    </location>
</feature>
<organism evidence="2 3">
    <name type="scientific">Gossypium australe</name>
    <dbReference type="NCBI Taxonomy" id="47621"/>
    <lineage>
        <taxon>Eukaryota</taxon>
        <taxon>Viridiplantae</taxon>
        <taxon>Streptophyta</taxon>
        <taxon>Embryophyta</taxon>
        <taxon>Tracheophyta</taxon>
        <taxon>Spermatophyta</taxon>
        <taxon>Magnoliopsida</taxon>
        <taxon>eudicotyledons</taxon>
        <taxon>Gunneridae</taxon>
        <taxon>Pentapetalae</taxon>
        <taxon>rosids</taxon>
        <taxon>malvids</taxon>
        <taxon>Malvales</taxon>
        <taxon>Malvaceae</taxon>
        <taxon>Malvoideae</taxon>
        <taxon>Gossypium</taxon>
    </lineage>
</organism>
<dbReference type="EMBL" id="SMMG02000002">
    <property type="protein sequence ID" value="KAA3483934.1"/>
    <property type="molecule type" value="Genomic_DNA"/>
</dbReference>
<evidence type="ECO:0000256" key="1">
    <source>
        <dbReference type="SAM" id="MobiDB-lite"/>
    </source>
</evidence>
<sequence length="264" mass="28949">MDEKDKKQDVRASNAPSSGRPQKNPRSGASSRGVPRDSTMRSEGKASAMTYAIHTREEASSPYMITGTFSLHDISVVALFDPGSTHSYICLKLLSSMNMHVESTEFAVKVSNPLGKYVLVDQVCRNCPLTIRGHCFSANLMQLPFDEFGVILGMDWLAAHDVIVNCERKFIELKCENGISFGESDSLPVVISSLATEKCIRKGYESYLAFVLNTQVSEVKIESVPVVCEYPDVFPEELPGLPPTREVEFGIELVPGTAPILVAP</sequence>
<dbReference type="InterPro" id="IPR032567">
    <property type="entry name" value="RTL1-rel"/>
</dbReference>
<accession>A0A5B6WS49</accession>
<protein>
    <submittedName>
        <fullName evidence="2">RVP_2 domain-containing protein</fullName>
    </submittedName>
</protein>
<feature type="compositionally biased region" description="Basic and acidic residues" evidence="1">
    <location>
        <begin position="1"/>
        <end position="10"/>
    </location>
</feature>
<name>A0A5B6WS49_9ROSI</name>
<reference evidence="3" key="1">
    <citation type="journal article" date="2019" name="Plant Biotechnol. J.">
        <title>Genome sequencing of the Australian wild diploid species Gossypium australe highlights disease resistance and delayed gland morphogenesis.</title>
        <authorList>
            <person name="Cai Y."/>
            <person name="Cai X."/>
            <person name="Wang Q."/>
            <person name="Wang P."/>
            <person name="Zhang Y."/>
            <person name="Cai C."/>
            <person name="Xu Y."/>
            <person name="Wang K."/>
            <person name="Zhou Z."/>
            <person name="Wang C."/>
            <person name="Geng S."/>
            <person name="Li B."/>
            <person name="Dong Q."/>
            <person name="Hou Y."/>
            <person name="Wang H."/>
            <person name="Ai P."/>
            <person name="Liu Z."/>
            <person name="Yi F."/>
            <person name="Sun M."/>
            <person name="An G."/>
            <person name="Cheng J."/>
            <person name="Zhang Y."/>
            <person name="Shi Q."/>
            <person name="Xie Y."/>
            <person name="Shi X."/>
            <person name="Chang Y."/>
            <person name="Huang F."/>
            <person name="Chen Y."/>
            <person name="Hong S."/>
            <person name="Mi L."/>
            <person name="Sun Q."/>
            <person name="Zhang L."/>
            <person name="Zhou B."/>
            <person name="Peng R."/>
            <person name="Zhang X."/>
            <person name="Liu F."/>
        </authorList>
    </citation>
    <scope>NUCLEOTIDE SEQUENCE [LARGE SCALE GENOMIC DNA]</scope>
    <source>
        <strain evidence="3">cv. PA1801</strain>
    </source>
</reference>
<feature type="region of interest" description="Disordered" evidence="1">
    <location>
        <begin position="1"/>
        <end position="46"/>
    </location>
</feature>
<dbReference type="InterPro" id="IPR021109">
    <property type="entry name" value="Peptidase_aspartic_dom_sf"/>
</dbReference>
<dbReference type="Proteomes" id="UP000325315">
    <property type="component" value="Unassembled WGS sequence"/>
</dbReference>
<gene>
    <name evidence="2" type="ORF">EPI10_006055</name>
</gene>
<evidence type="ECO:0000313" key="3">
    <source>
        <dbReference type="Proteomes" id="UP000325315"/>
    </source>
</evidence>
<dbReference type="Pfam" id="PF08284">
    <property type="entry name" value="RVP_2"/>
    <property type="match status" value="1"/>
</dbReference>
<dbReference type="AlphaFoldDB" id="A0A5B6WS49"/>
<proteinExistence type="predicted"/>
<dbReference type="Gene3D" id="2.40.70.10">
    <property type="entry name" value="Acid Proteases"/>
    <property type="match status" value="1"/>
</dbReference>
<evidence type="ECO:0000313" key="2">
    <source>
        <dbReference type="EMBL" id="KAA3483934.1"/>
    </source>
</evidence>
<dbReference type="OrthoDB" id="1749844at2759"/>
<feature type="compositionally biased region" description="Polar residues" evidence="1">
    <location>
        <begin position="14"/>
        <end position="30"/>
    </location>
</feature>
<dbReference type="PANTHER" id="PTHR15503">
    <property type="entry name" value="LDOC1 RELATED"/>
    <property type="match status" value="1"/>
</dbReference>
<dbReference type="CDD" id="cd00303">
    <property type="entry name" value="retropepsin_like"/>
    <property type="match status" value="1"/>
</dbReference>
<dbReference type="PANTHER" id="PTHR15503:SF45">
    <property type="entry name" value="RNA-DIRECTED DNA POLYMERASE HOMOLOG"/>
    <property type="match status" value="1"/>
</dbReference>
<keyword evidence="3" id="KW-1185">Reference proteome</keyword>
<dbReference type="SUPFAM" id="SSF50630">
    <property type="entry name" value="Acid proteases"/>
    <property type="match status" value="1"/>
</dbReference>